<keyword evidence="4" id="KW-0249">Electron transport</keyword>
<dbReference type="PANTHER" id="PTHR37424">
    <property type="entry name" value="BACTERIOFERRITIN-ASSOCIATED FERREDOXIN"/>
    <property type="match status" value="1"/>
</dbReference>
<dbReference type="InterPro" id="IPR052371">
    <property type="entry name" value="BFD-associated_ferredoxin"/>
</dbReference>
<dbReference type="OrthoDB" id="9815350at2"/>
<dbReference type="InterPro" id="IPR041854">
    <property type="entry name" value="BFD-like_2Fe2S-bd_dom_sf"/>
</dbReference>
<keyword evidence="6" id="KW-0411">Iron-sulfur</keyword>
<keyword evidence="12" id="KW-1185">Reference proteome</keyword>
<comment type="similarity">
    <text evidence="9">Belongs to the Bfd family.</text>
</comment>
<evidence type="ECO:0000256" key="5">
    <source>
        <dbReference type="ARBA" id="ARBA00023004"/>
    </source>
</evidence>
<gene>
    <name evidence="11" type="ORF">EKG36_13540</name>
</gene>
<dbReference type="GO" id="GO:0046872">
    <property type="term" value="F:metal ion binding"/>
    <property type="evidence" value="ECO:0007669"/>
    <property type="project" value="UniProtKB-KW"/>
</dbReference>
<dbReference type="GO" id="GO:0051537">
    <property type="term" value="F:2 iron, 2 sulfur cluster binding"/>
    <property type="evidence" value="ECO:0007669"/>
    <property type="project" value="UniProtKB-KW"/>
</dbReference>
<reference evidence="11 12" key="1">
    <citation type="submission" date="2018-12" db="EMBL/GenBank/DDBJ databases">
        <authorList>
            <person name="Yu L."/>
        </authorList>
    </citation>
    <scope>NUCLEOTIDE SEQUENCE [LARGE SCALE GENOMIC DNA]</scope>
    <source>
        <strain evidence="11 12">11S</strain>
    </source>
</reference>
<evidence type="ECO:0000256" key="2">
    <source>
        <dbReference type="ARBA" id="ARBA00022714"/>
    </source>
</evidence>
<dbReference type="RefSeq" id="WP_126484966.1">
    <property type="nucleotide sequence ID" value="NZ_RXNS01000012.1"/>
</dbReference>
<keyword evidence="1" id="KW-0813">Transport</keyword>
<evidence type="ECO:0000256" key="1">
    <source>
        <dbReference type="ARBA" id="ARBA00022448"/>
    </source>
</evidence>
<evidence type="ECO:0000313" key="11">
    <source>
        <dbReference type="EMBL" id="RTR02023.1"/>
    </source>
</evidence>
<feature type="domain" description="BFD-like [2Fe-2S]-binding" evidence="10">
    <location>
        <begin position="2"/>
        <end position="42"/>
    </location>
</feature>
<dbReference type="Proteomes" id="UP000267400">
    <property type="component" value="Unassembled WGS sequence"/>
</dbReference>
<keyword evidence="2" id="KW-0001">2Fe-2S</keyword>
<evidence type="ECO:0000259" key="10">
    <source>
        <dbReference type="Pfam" id="PF04324"/>
    </source>
</evidence>
<protein>
    <recommendedName>
        <fullName evidence="8">Bacterioferritin-associated ferredoxin</fullName>
    </recommendedName>
</protein>
<dbReference type="PANTHER" id="PTHR37424:SF1">
    <property type="entry name" value="BACTERIOFERRITIN-ASSOCIATED FERREDOXIN"/>
    <property type="match status" value="1"/>
</dbReference>
<evidence type="ECO:0000256" key="9">
    <source>
        <dbReference type="ARBA" id="ARBA00046332"/>
    </source>
</evidence>
<keyword evidence="5" id="KW-0408">Iron</keyword>
<sequence length="68" mass="7419">MYVCLCKGVTDKAIRRTVEDGARTWREVQRETGCGTQCGKCGCMGKGITREAIREELAMASEGLAYAV</sequence>
<evidence type="ECO:0000256" key="7">
    <source>
        <dbReference type="ARBA" id="ARBA00034078"/>
    </source>
</evidence>
<comment type="caution">
    <text evidence="11">The sequence shown here is derived from an EMBL/GenBank/DDBJ whole genome shotgun (WGS) entry which is preliminary data.</text>
</comment>
<evidence type="ECO:0000256" key="8">
    <source>
        <dbReference type="ARBA" id="ARBA00039386"/>
    </source>
</evidence>
<dbReference type="Pfam" id="PF04324">
    <property type="entry name" value="Fer2_BFD"/>
    <property type="match status" value="1"/>
</dbReference>
<dbReference type="Gene3D" id="1.10.10.1100">
    <property type="entry name" value="BFD-like [2Fe-2S]-binding domain"/>
    <property type="match status" value="1"/>
</dbReference>
<comment type="cofactor">
    <cofactor evidence="7">
        <name>[2Fe-2S] cluster</name>
        <dbReference type="ChEBI" id="CHEBI:190135"/>
    </cofactor>
</comment>
<proteinExistence type="inferred from homology"/>
<name>A0A431V1N9_9GAMM</name>
<dbReference type="EMBL" id="RXNS01000012">
    <property type="protein sequence ID" value="RTR02023.1"/>
    <property type="molecule type" value="Genomic_DNA"/>
</dbReference>
<evidence type="ECO:0000256" key="4">
    <source>
        <dbReference type="ARBA" id="ARBA00022982"/>
    </source>
</evidence>
<dbReference type="AlphaFoldDB" id="A0A431V1N9"/>
<accession>A0A431V1N9</accession>
<evidence type="ECO:0000256" key="6">
    <source>
        <dbReference type="ARBA" id="ARBA00023014"/>
    </source>
</evidence>
<dbReference type="InterPro" id="IPR007419">
    <property type="entry name" value="BFD-like_2Fe2S-bd_dom"/>
</dbReference>
<keyword evidence="3" id="KW-0479">Metal-binding</keyword>
<evidence type="ECO:0000256" key="3">
    <source>
        <dbReference type="ARBA" id="ARBA00022723"/>
    </source>
</evidence>
<evidence type="ECO:0000313" key="12">
    <source>
        <dbReference type="Proteomes" id="UP000267400"/>
    </source>
</evidence>
<organism evidence="11 12">
    <name type="scientific">Halomonas nitroreducens</name>
    <dbReference type="NCBI Taxonomy" id="447425"/>
    <lineage>
        <taxon>Bacteria</taxon>
        <taxon>Pseudomonadati</taxon>
        <taxon>Pseudomonadota</taxon>
        <taxon>Gammaproteobacteria</taxon>
        <taxon>Oceanospirillales</taxon>
        <taxon>Halomonadaceae</taxon>
        <taxon>Halomonas</taxon>
    </lineage>
</organism>